<gene>
    <name evidence="1" type="ORF">T4E_272</name>
</gene>
<protein>
    <submittedName>
        <fullName evidence="1">Uncharacterized protein</fullName>
    </submittedName>
</protein>
<accession>A0A0V0YFB3</accession>
<comment type="caution">
    <text evidence="1">The sequence shown here is derived from an EMBL/GenBank/DDBJ whole genome shotgun (WGS) entry which is preliminary data.</text>
</comment>
<name>A0A0V0YFB3_TRIPS</name>
<evidence type="ECO:0000313" key="1">
    <source>
        <dbReference type="EMBL" id="KRX98795.1"/>
    </source>
</evidence>
<sequence length="86" mass="9544">MKEQQNNMETDMQINDWTLLNGAGRDLLGQRRQRVPLLAIENVDARAAWVACNLSTLASASSSKAPWSGKMQKSVVLRPTFPNKMG</sequence>
<organism evidence="1 2">
    <name type="scientific">Trichinella pseudospiralis</name>
    <name type="common">Parasitic roundworm</name>
    <dbReference type="NCBI Taxonomy" id="6337"/>
    <lineage>
        <taxon>Eukaryota</taxon>
        <taxon>Metazoa</taxon>
        <taxon>Ecdysozoa</taxon>
        <taxon>Nematoda</taxon>
        <taxon>Enoplea</taxon>
        <taxon>Dorylaimia</taxon>
        <taxon>Trichinellida</taxon>
        <taxon>Trichinellidae</taxon>
        <taxon>Trichinella</taxon>
    </lineage>
</organism>
<proteinExistence type="predicted"/>
<dbReference type="AlphaFoldDB" id="A0A0V0YFB3"/>
<evidence type="ECO:0000313" key="2">
    <source>
        <dbReference type="Proteomes" id="UP000054815"/>
    </source>
</evidence>
<dbReference type="EMBL" id="JYDU01000019">
    <property type="protein sequence ID" value="KRX98795.1"/>
    <property type="molecule type" value="Genomic_DNA"/>
</dbReference>
<reference evidence="1 2" key="1">
    <citation type="submission" date="2015-01" db="EMBL/GenBank/DDBJ databases">
        <title>Evolution of Trichinella species and genotypes.</title>
        <authorList>
            <person name="Korhonen P.K."/>
            <person name="Edoardo P."/>
            <person name="Giuseppe L.R."/>
            <person name="Gasser R.B."/>
        </authorList>
    </citation>
    <scope>NUCLEOTIDE SEQUENCE [LARGE SCALE GENOMIC DNA]</scope>
    <source>
        <strain evidence="1">ISS141</strain>
    </source>
</reference>
<dbReference type="Proteomes" id="UP000054815">
    <property type="component" value="Unassembled WGS sequence"/>
</dbReference>